<dbReference type="PROSITE" id="PS00717">
    <property type="entry name" value="SIGMA54_1"/>
    <property type="match status" value="1"/>
</dbReference>
<evidence type="ECO:0000313" key="11">
    <source>
        <dbReference type="EMBL" id="MFC4023803.1"/>
    </source>
</evidence>
<dbReference type="Gene3D" id="1.10.10.1330">
    <property type="entry name" value="RNA polymerase sigma-54 factor, core-binding domain"/>
    <property type="match status" value="1"/>
</dbReference>
<dbReference type="InterPro" id="IPR000394">
    <property type="entry name" value="RNA_pol_sigma_54"/>
</dbReference>
<evidence type="ECO:0000313" key="12">
    <source>
        <dbReference type="Proteomes" id="UP001595772"/>
    </source>
</evidence>
<dbReference type="EMBL" id="JBHSAO010000006">
    <property type="protein sequence ID" value="MFC4023803.1"/>
    <property type="molecule type" value="Genomic_DNA"/>
</dbReference>
<dbReference type="Pfam" id="PF00309">
    <property type="entry name" value="Sigma54_AID"/>
    <property type="match status" value="1"/>
</dbReference>
<keyword evidence="6" id="KW-0731">Sigma factor</keyword>
<accession>A0ABV8GYF4</accession>
<evidence type="ECO:0000256" key="4">
    <source>
        <dbReference type="ARBA" id="ARBA00022695"/>
    </source>
</evidence>
<keyword evidence="4" id="KW-0548">Nucleotidyltransferase</keyword>
<name>A0ABV8GYF4_9BACI</name>
<dbReference type="InterPro" id="IPR007634">
    <property type="entry name" value="RNA_pol_sigma_54_DNA-bd"/>
</dbReference>
<evidence type="ECO:0000259" key="10">
    <source>
        <dbReference type="Pfam" id="PF04963"/>
    </source>
</evidence>
<proteinExistence type="inferred from homology"/>
<dbReference type="PANTHER" id="PTHR32248">
    <property type="entry name" value="RNA POLYMERASE SIGMA-54 FACTOR"/>
    <property type="match status" value="1"/>
</dbReference>
<dbReference type="NCBIfam" id="TIGR02395">
    <property type="entry name" value="rpoN_sigma"/>
    <property type="match status" value="1"/>
</dbReference>
<comment type="similarity">
    <text evidence="1">Belongs to the sigma-54 factor family.</text>
</comment>
<protein>
    <submittedName>
        <fullName evidence="11">RNA polymerase factor sigma-54</fullName>
    </submittedName>
</protein>
<evidence type="ECO:0000256" key="3">
    <source>
        <dbReference type="ARBA" id="ARBA00022679"/>
    </source>
</evidence>
<sequence length="429" mass="49430">MKQNLVLKQSLQWKMNQSLMQSINILQLTSGELTDYLKEVANENPLIEEIQSDMDWAQYSPVNTSVQSIGEINQTELTMYDQLKGQMFMLTMDDDLRKIIEFGIDSLDEDGYLDIEMEEWASSLGTTIDITEKALDQIQSLEPTGIGARSLQECILLQLKQLNGYKQFMEKLLTEHLDLIADSDVELISQLYDIPTEEVNLIIENIKRCHPKPGRLLTTTEPEYIIPEASIYKEEGEWKISFYKWATPRITLNPQYKHLNDPTNEAADYLKEKYKEIESLRKAITYRGNTLERVIRIVLEKQLAFFEHGTYMIQPLTLKEIAEELDLHISTISRAISQKYVQTTQGVLPLKFFLQSGNKKGDGKGTAAFVIKQLIQELITYEDKNKPLSDEAIKKKLKEEFSIEVARRTVMKYRGQLKLPSSTKRRLGG</sequence>
<reference evidence="12" key="1">
    <citation type="journal article" date="2019" name="Int. J. Syst. Evol. Microbiol.">
        <title>The Global Catalogue of Microorganisms (GCM) 10K type strain sequencing project: providing services to taxonomists for standard genome sequencing and annotation.</title>
        <authorList>
            <consortium name="The Broad Institute Genomics Platform"/>
            <consortium name="The Broad Institute Genome Sequencing Center for Infectious Disease"/>
            <person name="Wu L."/>
            <person name="Ma J."/>
        </authorList>
    </citation>
    <scope>NUCLEOTIDE SEQUENCE [LARGE SCALE GENOMIC DNA]</scope>
    <source>
        <strain evidence="12">IBRC-M 10703</strain>
    </source>
</reference>
<dbReference type="Proteomes" id="UP001595772">
    <property type="component" value="Unassembled WGS sequence"/>
</dbReference>
<evidence type="ECO:0000256" key="7">
    <source>
        <dbReference type="ARBA" id="ARBA00023125"/>
    </source>
</evidence>
<evidence type="ECO:0000259" key="9">
    <source>
        <dbReference type="Pfam" id="PF04552"/>
    </source>
</evidence>
<evidence type="ECO:0000256" key="8">
    <source>
        <dbReference type="ARBA" id="ARBA00023163"/>
    </source>
</evidence>
<keyword evidence="5" id="KW-0805">Transcription regulation</keyword>
<dbReference type="PIRSF" id="PIRSF000774">
    <property type="entry name" value="RpoN"/>
    <property type="match status" value="1"/>
</dbReference>
<dbReference type="PRINTS" id="PR00045">
    <property type="entry name" value="SIGMA54FCT"/>
</dbReference>
<dbReference type="RefSeq" id="WP_379496302.1">
    <property type="nucleotide sequence ID" value="NZ_JBHSAO010000006.1"/>
</dbReference>
<keyword evidence="8" id="KW-0804">Transcription</keyword>
<dbReference type="Pfam" id="PF04552">
    <property type="entry name" value="Sigma54_DBD"/>
    <property type="match status" value="1"/>
</dbReference>
<keyword evidence="12" id="KW-1185">Reference proteome</keyword>
<evidence type="ECO:0000256" key="6">
    <source>
        <dbReference type="ARBA" id="ARBA00023082"/>
    </source>
</evidence>
<evidence type="ECO:0000256" key="5">
    <source>
        <dbReference type="ARBA" id="ARBA00023015"/>
    </source>
</evidence>
<evidence type="ECO:0000256" key="1">
    <source>
        <dbReference type="ARBA" id="ARBA00008798"/>
    </source>
</evidence>
<evidence type="ECO:0000256" key="2">
    <source>
        <dbReference type="ARBA" id="ARBA00022478"/>
    </source>
</evidence>
<organism evidence="11 12">
    <name type="scientific">Oceanobacillus longus</name>
    <dbReference type="NCBI Taxonomy" id="930120"/>
    <lineage>
        <taxon>Bacteria</taxon>
        <taxon>Bacillati</taxon>
        <taxon>Bacillota</taxon>
        <taxon>Bacilli</taxon>
        <taxon>Bacillales</taxon>
        <taxon>Bacillaceae</taxon>
        <taxon>Oceanobacillus</taxon>
    </lineage>
</organism>
<feature type="domain" description="RNA polymerase sigma factor 54 DNA-binding" evidence="9">
    <location>
        <begin position="268"/>
        <end position="426"/>
    </location>
</feature>
<dbReference type="Pfam" id="PF04963">
    <property type="entry name" value="Sigma54_CBD"/>
    <property type="match status" value="1"/>
</dbReference>
<keyword evidence="2" id="KW-0240">DNA-directed RNA polymerase</keyword>
<dbReference type="InterPro" id="IPR007046">
    <property type="entry name" value="RNA_pol_sigma_54_core-bd"/>
</dbReference>
<dbReference type="PROSITE" id="PS50044">
    <property type="entry name" value="SIGMA54_3"/>
    <property type="match status" value="1"/>
</dbReference>
<comment type="caution">
    <text evidence="11">The sequence shown here is derived from an EMBL/GenBank/DDBJ whole genome shotgun (WGS) entry which is preliminary data.</text>
</comment>
<keyword evidence="7" id="KW-0238">DNA-binding</keyword>
<dbReference type="Gene3D" id="1.10.10.60">
    <property type="entry name" value="Homeodomain-like"/>
    <property type="match status" value="1"/>
</dbReference>
<keyword evidence="3" id="KW-0808">Transferase</keyword>
<feature type="domain" description="RNA polymerase sigma factor 54 core-binding" evidence="10">
    <location>
        <begin position="71"/>
        <end position="256"/>
    </location>
</feature>
<gene>
    <name evidence="11" type="primary">rpoN</name>
    <name evidence="11" type="ORF">ACFOUV_08360</name>
</gene>
<dbReference type="PANTHER" id="PTHR32248:SF4">
    <property type="entry name" value="RNA POLYMERASE SIGMA-54 FACTOR"/>
    <property type="match status" value="1"/>
</dbReference>
<dbReference type="InterPro" id="IPR038709">
    <property type="entry name" value="RpoN_core-bd_sf"/>
</dbReference>